<evidence type="ECO:0000313" key="2">
    <source>
        <dbReference type="Proteomes" id="UP000887458"/>
    </source>
</evidence>
<dbReference type="Proteomes" id="UP000887458">
    <property type="component" value="Unassembled WGS sequence"/>
</dbReference>
<name>A0ABQ8J8F8_DERPT</name>
<protein>
    <submittedName>
        <fullName evidence="1">Uncharacterized protein</fullName>
    </submittedName>
</protein>
<sequence length="70" mass="8437">MEWKEYSEERNEIVPLFFFRFSTISTDLCQQSVSHSKSTFNNEKTKNFTINIRGTRAESRKRNKCQHFDI</sequence>
<accession>A0ABQ8J8F8</accession>
<keyword evidence="2" id="KW-1185">Reference proteome</keyword>
<reference evidence="1 2" key="2">
    <citation type="journal article" date="2022" name="Mol. Biol. Evol.">
        <title>Comparative Genomics Reveals Insights into the Divergent Evolution of Astigmatic Mites and Household Pest Adaptations.</title>
        <authorList>
            <person name="Xiong Q."/>
            <person name="Wan A.T."/>
            <person name="Liu X."/>
            <person name="Fung C.S."/>
            <person name="Xiao X."/>
            <person name="Malainual N."/>
            <person name="Hou J."/>
            <person name="Wang L."/>
            <person name="Wang M."/>
            <person name="Yang K.Y."/>
            <person name="Cui Y."/>
            <person name="Leung E.L."/>
            <person name="Nong W."/>
            <person name="Shin S.K."/>
            <person name="Au S.W."/>
            <person name="Jeong K.Y."/>
            <person name="Chew F.T."/>
            <person name="Hui J.H."/>
            <person name="Leung T.F."/>
            <person name="Tungtrongchitr A."/>
            <person name="Zhong N."/>
            <person name="Liu Z."/>
            <person name="Tsui S.K."/>
        </authorList>
    </citation>
    <scope>NUCLEOTIDE SEQUENCE [LARGE SCALE GENOMIC DNA]</scope>
    <source>
        <strain evidence="1">Derp</strain>
    </source>
</reference>
<dbReference type="EMBL" id="NJHN03000062">
    <property type="protein sequence ID" value="KAH9418854.1"/>
    <property type="molecule type" value="Genomic_DNA"/>
</dbReference>
<gene>
    <name evidence="1" type="ORF">DERP_004180</name>
</gene>
<proteinExistence type="predicted"/>
<reference evidence="1 2" key="1">
    <citation type="journal article" date="2018" name="J. Allergy Clin. Immunol.">
        <title>High-quality assembly of Dermatophagoides pteronyssinus genome and transcriptome reveals a wide range of novel allergens.</title>
        <authorList>
            <person name="Liu X.Y."/>
            <person name="Yang K.Y."/>
            <person name="Wang M.Q."/>
            <person name="Kwok J.S."/>
            <person name="Zeng X."/>
            <person name="Yang Z."/>
            <person name="Xiao X.J."/>
            <person name="Lau C.P."/>
            <person name="Li Y."/>
            <person name="Huang Z.M."/>
            <person name="Ba J.G."/>
            <person name="Yim A.K."/>
            <person name="Ouyang C.Y."/>
            <person name="Ngai S.M."/>
            <person name="Chan T.F."/>
            <person name="Leung E.L."/>
            <person name="Liu L."/>
            <person name="Liu Z.G."/>
            <person name="Tsui S.K."/>
        </authorList>
    </citation>
    <scope>NUCLEOTIDE SEQUENCE [LARGE SCALE GENOMIC DNA]</scope>
    <source>
        <strain evidence="1">Derp</strain>
    </source>
</reference>
<comment type="caution">
    <text evidence="1">The sequence shown here is derived from an EMBL/GenBank/DDBJ whole genome shotgun (WGS) entry which is preliminary data.</text>
</comment>
<evidence type="ECO:0000313" key="1">
    <source>
        <dbReference type="EMBL" id="KAH9418854.1"/>
    </source>
</evidence>
<organism evidence="1 2">
    <name type="scientific">Dermatophagoides pteronyssinus</name>
    <name type="common">European house dust mite</name>
    <dbReference type="NCBI Taxonomy" id="6956"/>
    <lineage>
        <taxon>Eukaryota</taxon>
        <taxon>Metazoa</taxon>
        <taxon>Ecdysozoa</taxon>
        <taxon>Arthropoda</taxon>
        <taxon>Chelicerata</taxon>
        <taxon>Arachnida</taxon>
        <taxon>Acari</taxon>
        <taxon>Acariformes</taxon>
        <taxon>Sarcoptiformes</taxon>
        <taxon>Astigmata</taxon>
        <taxon>Psoroptidia</taxon>
        <taxon>Analgoidea</taxon>
        <taxon>Pyroglyphidae</taxon>
        <taxon>Dermatophagoidinae</taxon>
        <taxon>Dermatophagoides</taxon>
    </lineage>
</organism>